<organism evidence="1">
    <name type="scientific">viral metagenome</name>
    <dbReference type="NCBI Taxonomy" id="1070528"/>
    <lineage>
        <taxon>unclassified sequences</taxon>
        <taxon>metagenomes</taxon>
        <taxon>organismal metagenomes</taxon>
    </lineage>
</organism>
<protein>
    <submittedName>
        <fullName evidence="1">Uncharacterized protein</fullName>
    </submittedName>
</protein>
<evidence type="ECO:0000313" key="1">
    <source>
        <dbReference type="EMBL" id="QHS83116.1"/>
    </source>
</evidence>
<dbReference type="AlphaFoldDB" id="A0A6C0AU83"/>
<name>A0A6C0AU83_9ZZZZ</name>
<reference evidence="1" key="1">
    <citation type="journal article" date="2020" name="Nature">
        <title>Giant virus diversity and host interactions through global metagenomics.</title>
        <authorList>
            <person name="Schulz F."/>
            <person name="Roux S."/>
            <person name="Paez-Espino D."/>
            <person name="Jungbluth S."/>
            <person name="Walsh D.A."/>
            <person name="Denef V.J."/>
            <person name="McMahon K.D."/>
            <person name="Konstantinidis K.T."/>
            <person name="Eloe-Fadrosh E.A."/>
            <person name="Kyrpides N.C."/>
            <person name="Woyke T."/>
        </authorList>
    </citation>
    <scope>NUCLEOTIDE SEQUENCE</scope>
    <source>
        <strain evidence="1">GVMAG-S-ERX555943-30</strain>
    </source>
</reference>
<sequence length="161" mass="19134">MEEQMNEIIRQAQEDPSLYSTIDIHELLDSLNDDKYDYILNKTAYDIQEEVYTILNENELVNVQNYASKLLSYRYVDDLNELHNGKFIRWIRKSDKKLTNGNILMNVDFTKNGTQLLLKSPTNRFTRIKWDDCIVFQILSQEEQLLLTTNQYIQREENEGS</sequence>
<accession>A0A6C0AU83</accession>
<proteinExistence type="predicted"/>
<dbReference type="EMBL" id="MN738749">
    <property type="protein sequence ID" value="QHS83116.1"/>
    <property type="molecule type" value="Genomic_DNA"/>
</dbReference>